<feature type="transmembrane region" description="Helical" evidence="7">
    <location>
        <begin position="83"/>
        <end position="103"/>
    </location>
</feature>
<sequence length="529" mass="55740">MSFTDKPKSSHVARGPDEADEAVGTVLDPADVDGEVNASGHPDQLTRQYGLWRVAGAAITIDNAWVVLGSSISVSIANGGIPGILYGLMVAAFYYAFIGLSLAELASAMPSSGGVYHWATMVAGPRLGRPVGFFTGWLNFAAWLFGLASLVQVAANTVVQLYATYHPGYHPAVAAQAWHVYVAYLGVLWLSTACVVLANGLVPHTQSAGMVLVLAGGLATIVTLAALPTQRASDYFVWGSFAENNATGWPGGVAFLTGVLNGAFTIGTPDSISHMAEEVRDPRRNVPRGILLQIGLGFLSAFCFAIVLGYAISDIAVLQGGGVDAFPLAAIYAQATHSAGATFGLLLIVFLSLLCGVTGTVLTATRAYWALARDHAVPFSGVFARVHARLSCPVEATLFVSLVVSALGAIPLGSAVGFTNLTGSFIILNAISYAVPFSTNLLARRRYFTPGPFHLGRFGVAVNLLAVLFIALFAVFFCFPPATPFDATTMNYNCVIIVGIVALVAAWWFLHAAKHYELPHLKMAVDHST</sequence>
<feature type="transmembrane region" description="Helical" evidence="7">
    <location>
        <begin position="455"/>
        <end position="477"/>
    </location>
</feature>
<reference evidence="8 9" key="1">
    <citation type="journal article" date="2014" name="BMC Genomics">
        <title>Comparative genomics of the major fungal agents of human and animal Sporotrichosis: Sporothrix schenckii and Sporothrix brasiliensis.</title>
        <authorList>
            <person name="Teixeira M.M."/>
            <person name="de Almeida L.G."/>
            <person name="Kubitschek-Barreira P."/>
            <person name="Alves F.L."/>
            <person name="Kioshima E.S."/>
            <person name="Abadio A.K."/>
            <person name="Fernandes L."/>
            <person name="Derengowski L.S."/>
            <person name="Ferreira K.S."/>
            <person name="Souza R.C."/>
            <person name="Ruiz J.C."/>
            <person name="de Andrade N.C."/>
            <person name="Paes H.C."/>
            <person name="Nicola A.M."/>
            <person name="Albuquerque P."/>
            <person name="Gerber A.L."/>
            <person name="Martins V.P."/>
            <person name="Peconick L.D."/>
            <person name="Neto A.V."/>
            <person name="Chaucanez C.B."/>
            <person name="Silva P.A."/>
            <person name="Cunha O.L."/>
            <person name="de Oliveira F.F."/>
            <person name="dos Santos T.C."/>
            <person name="Barros A.L."/>
            <person name="Soares M.A."/>
            <person name="de Oliveira L.M."/>
            <person name="Marini M.M."/>
            <person name="Villalobos-Duno H."/>
            <person name="Cunha M.M."/>
            <person name="de Hoog S."/>
            <person name="da Silveira J.F."/>
            <person name="Henrissat B."/>
            <person name="Nino-Vega G.A."/>
            <person name="Cisalpino P.S."/>
            <person name="Mora-Montes H.M."/>
            <person name="Almeida S.R."/>
            <person name="Stajich J.E."/>
            <person name="Lopes-Bezerra L.M."/>
            <person name="Vasconcelos A.T."/>
            <person name="Felipe M.S."/>
        </authorList>
    </citation>
    <scope>NUCLEOTIDE SEQUENCE [LARGE SCALE GENOMIC DNA]</scope>
    <source>
        <strain evidence="8 9">5110</strain>
    </source>
</reference>
<dbReference type="VEuPathDB" id="FungiDB:SPBR_04182"/>
<feature type="region of interest" description="Disordered" evidence="6">
    <location>
        <begin position="1"/>
        <end position="20"/>
    </location>
</feature>
<dbReference type="EMBL" id="AWTV01000005">
    <property type="protein sequence ID" value="KIH93405.1"/>
    <property type="molecule type" value="Genomic_DNA"/>
</dbReference>
<feature type="transmembrane region" description="Helical" evidence="7">
    <location>
        <begin position="178"/>
        <end position="198"/>
    </location>
</feature>
<dbReference type="GeneID" id="63677386"/>
<dbReference type="OrthoDB" id="3900342at2759"/>
<feature type="transmembrane region" description="Helical" evidence="7">
    <location>
        <begin position="210"/>
        <end position="229"/>
    </location>
</feature>
<comment type="caution">
    <text evidence="8">The sequence shown here is derived from an EMBL/GenBank/DDBJ whole genome shotgun (WGS) entry which is preliminary data.</text>
</comment>
<feature type="transmembrane region" description="Helical" evidence="7">
    <location>
        <begin position="136"/>
        <end position="158"/>
    </location>
</feature>
<evidence type="ECO:0000256" key="1">
    <source>
        <dbReference type="ARBA" id="ARBA00004141"/>
    </source>
</evidence>
<gene>
    <name evidence="8" type="ORF">SPBR_04182</name>
</gene>
<dbReference type="InterPro" id="IPR002293">
    <property type="entry name" value="AA/rel_permease1"/>
</dbReference>
<evidence type="ECO:0000256" key="5">
    <source>
        <dbReference type="ARBA" id="ARBA00023136"/>
    </source>
</evidence>
<feature type="transmembrane region" description="Helical" evidence="7">
    <location>
        <begin position="249"/>
        <end position="269"/>
    </location>
</feature>
<feature type="transmembrane region" description="Helical" evidence="7">
    <location>
        <begin position="489"/>
        <end position="510"/>
    </location>
</feature>
<comment type="subcellular location">
    <subcellularLocation>
        <location evidence="1">Membrane</location>
        <topology evidence="1">Multi-pass membrane protein</topology>
    </subcellularLocation>
</comment>
<dbReference type="PANTHER" id="PTHR45649:SF27">
    <property type="entry name" value="CHOLINE TRANSPORTER (EUROFUNG)"/>
    <property type="match status" value="1"/>
</dbReference>
<dbReference type="PIRSF" id="PIRSF006060">
    <property type="entry name" value="AA_transporter"/>
    <property type="match status" value="1"/>
</dbReference>
<feature type="transmembrane region" description="Helical" evidence="7">
    <location>
        <begin position="390"/>
        <end position="412"/>
    </location>
</feature>
<keyword evidence="9" id="KW-1185">Reference proteome</keyword>
<dbReference type="GO" id="GO:0022857">
    <property type="term" value="F:transmembrane transporter activity"/>
    <property type="evidence" value="ECO:0007669"/>
    <property type="project" value="InterPro"/>
</dbReference>
<dbReference type="RefSeq" id="XP_040621415.1">
    <property type="nucleotide sequence ID" value="XM_040762465.1"/>
</dbReference>
<keyword evidence="2" id="KW-0813">Transport</keyword>
<dbReference type="Proteomes" id="UP000031575">
    <property type="component" value="Unassembled WGS sequence"/>
</dbReference>
<keyword evidence="5 7" id="KW-0472">Membrane</keyword>
<protein>
    <submittedName>
        <fullName evidence="8">Choline transporter</fullName>
    </submittedName>
</protein>
<feature type="transmembrane region" description="Helical" evidence="7">
    <location>
        <begin position="54"/>
        <end position="77"/>
    </location>
</feature>
<proteinExistence type="predicted"/>
<dbReference type="GO" id="GO:0016020">
    <property type="term" value="C:membrane"/>
    <property type="evidence" value="ECO:0007669"/>
    <property type="project" value="UniProtKB-SubCell"/>
</dbReference>
<organism evidence="8 9">
    <name type="scientific">Sporothrix brasiliensis 5110</name>
    <dbReference type="NCBI Taxonomy" id="1398154"/>
    <lineage>
        <taxon>Eukaryota</taxon>
        <taxon>Fungi</taxon>
        <taxon>Dikarya</taxon>
        <taxon>Ascomycota</taxon>
        <taxon>Pezizomycotina</taxon>
        <taxon>Sordariomycetes</taxon>
        <taxon>Sordariomycetidae</taxon>
        <taxon>Ophiostomatales</taxon>
        <taxon>Ophiostomataceae</taxon>
        <taxon>Sporothrix</taxon>
    </lineage>
</organism>
<evidence type="ECO:0000256" key="2">
    <source>
        <dbReference type="ARBA" id="ARBA00022448"/>
    </source>
</evidence>
<keyword evidence="4 7" id="KW-1133">Transmembrane helix</keyword>
<dbReference type="Pfam" id="PF13520">
    <property type="entry name" value="AA_permease_2"/>
    <property type="match status" value="1"/>
</dbReference>
<feature type="transmembrane region" description="Helical" evidence="7">
    <location>
        <begin position="343"/>
        <end position="369"/>
    </location>
</feature>
<feature type="transmembrane region" description="Helical" evidence="7">
    <location>
        <begin position="290"/>
        <end position="312"/>
    </location>
</feature>
<evidence type="ECO:0000313" key="8">
    <source>
        <dbReference type="EMBL" id="KIH93405.1"/>
    </source>
</evidence>
<feature type="transmembrane region" description="Helical" evidence="7">
    <location>
        <begin position="424"/>
        <end position="443"/>
    </location>
</feature>
<evidence type="ECO:0000256" key="6">
    <source>
        <dbReference type="SAM" id="MobiDB-lite"/>
    </source>
</evidence>
<keyword evidence="3 7" id="KW-0812">Transmembrane</keyword>
<accession>A0A0C2J2Z2</accession>
<dbReference type="PANTHER" id="PTHR45649">
    <property type="entry name" value="AMINO-ACID PERMEASE BAT1"/>
    <property type="match status" value="1"/>
</dbReference>
<name>A0A0C2J2Z2_9PEZI</name>
<evidence type="ECO:0000256" key="3">
    <source>
        <dbReference type="ARBA" id="ARBA00022692"/>
    </source>
</evidence>
<evidence type="ECO:0000256" key="7">
    <source>
        <dbReference type="SAM" id="Phobius"/>
    </source>
</evidence>
<dbReference type="Gene3D" id="1.20.1740.10">
    <property type="entry name" value="Amino acid/polyamine transporter I"/>
    <property type="match status" value="1"/>
</dbReference>
<dbReference type="HOGENOM" id="CLU_004495_2_1_1"/>
<evidence type="ECO:0000256" key="4">
    <source>
        <dbReference type="ARBA" id="ARBA00022989"/>
    </source>
</evidence>
<dbReference type="AlphaFoldDB" id="A0A0C2J2Z2"/>
<evidence type="ECO:0000313" key="9">
    <source>
        <dbReference type="Proteomes" id="UP000031575"/>
    </source>
</evidence>